<comment type="caution">
    <text evidence="3">The sequence shown here is derived from an EMBL/GenBank/DDBJ whole genome shotgun (WGS) entry which is preliminary data.</text>
</comment>
<dbReference type="InterPro" id="IPR019301">
    <property type="entry name" value="Flagellar_prot_FlgJ_N"/>
</dbReference>
<organism evidence="3 4">
    <name type="scientific">Microvirga terricola</name>
    <dbReference type="NCBI Taxonomy" id="2719797"/>
    <lineage>
        <taxon>Bacteria</taxon>
        <taxon>Pseudomonadati</taxon>
        <taxon>Pseudomonadota</taxon>
        <taxon>Alphaproteobacteria</taxon>
        <taxon>Hyphomicrobiales</taxon>
        <taxon>Methylobacteriaceae</taxon>
        <taxon>Microvirga</taxon>
    </lineage>
</organism>
<dbReference type="Pfam" id="PF10135">
    <property type="entry name" value="Rod-binding"/>
    <property type="match status" value="1"/>
</dbReference>
<evidence type="ECO:0000313" key="3">
    <source>
        <dbReference type="EMBL" id="NIX78406.1"/>
    </source>
</evidence>
<gene>
    <name evidence="3" type="ORF">HB375_17570</name>
</gene>
<accession>A0ABX0VI37</accession>
<feature type="region of interest" description="Disordered" evidence="1">
    <location>
        <begin position="141"/>
        <end position="165"/>
    </location>
</feature>
<dbReference type="RefSeq" id="WP_167674398.1">
    <property type="nucleotide sequence ID" value="NZ_JAATJS010000008.1"/>
</dbReference>
<dbReference type="EMBL" id="JAATJS010000008">
    <property type="protein sequence ID" value="NIX78406.1"/>
    <property type="molecule type" value="Genomic_DNA"/>
</dbReference>
<reference evidence="3 4" key="1">
    <citation type="submission" date="2020-03" db="EMBL/GenBank/DDBJ databases">
        <title>The genome sequence of Microvirga sp. c23x22.</title>
        <authorList>
            <person name="Zhang X."/>
        </authorList>
    </citation>
    <scope>NUCLEOTIDE SEQUENCE [LARGE SCALE GENOMIC DNA]</scope>
    <source>
        <strain evidence="4">c23x22</strain>
    </source>
</reference>
<name>A0ABX0VI37_9HYPH</name>
<proteinExistence type="predicted"/>
<evidence type="ECO:0000313" key="4">
    <source>
        <dbReference type="Proteomes" id="UP000707352"/>
    </source>
</evidence>
<dbReference type="Proteomes" id="UP000707352">
    <property type="component" value="Unassembled WGS sequence"/>
</dbReference>
<evidence type="ECO:0000256" key="1">
    <source>
        <dbReference type="SAM" id="MobiDB-lite"/>
    </source>
</evidence>
<feature type="compositionally biased region" description="Basic and acidic residues" evidence="1">
    <location>
        <begin position="155"/>
        <end position="165"/>
    </location>
</feature>
<evidence type="ECO:0000259" key="2">
    <source>
        <dbReference type="Pfam" id="PF10135"/>
    </source>
</evidence>
<feature type="domain" description="Flagellar protein FlgJ N-terminal" evidence="2">
    <location>
        <begin position="100"/>
        <end position="138"/>
    </location>
</feature>
<protein>
    <recommendedName>
        <fullName evidence="2">Flagellar protein FlgJ N-terminal domain-containing protein</fullName>
    </recommendedName>
</protein>
<keyword evidence="4" id="KW-1185">Reference proteome</keyword>
<sequence>MGINLPSDIIQEVALAANPTRYQAAASRLSEASRAEDTDFGSVLDGAAMRSTAPLRMDLYSARNVIRSDAAGSAGKPLEAYQKFEAFILQSFIESMLPKDSENVFGKGTAGSVWKSMMAEQIGAQIAKAGGIGIAKKVFAAHPSTGPQSDAPLPRSERPDSVGDL</sequence>